<evidence type="ECO:0000313" key="2">
    <source>
        <dbReference type="EnsemblPlants" id="TraesCS2D02G416300.1"/>
    </source>
</evidence>
<dbReference type="Gramene" id="TraesCAD_scaffold_047898_01G000200.1">
    <property type="protein sequence ID" value="TraesCAD_scaffold_047898_01G000200.1"/>
    <property type="gene ID" value="TraesCAD_scaffold_047898_01G000200"/>
</dbReference>
<keyword evidence="1" id="KW-0812">Transmembrane</keyword>
<dbReference type="Gramene" id="TraesSYM2D03G01263430.1">
    <property type="protein sequence ID" value="TraesSYM2D03G01263430.1"/>
    <property type="gene ID" value="TraesSYM2D03G01263430"/>
</dbReference>
<evidence type="ECO:0000313" key="3">
    <source>
        <dbReference type="Proteomes" id="UP000019116"/>
    </source>
</evidence>
<feature type="transmembrane region" description="Helical" evidence="1">
    <location>
        <begin position="464"/>
        <end position="482"/>
    </location>
</feature>
<reference evidence="2" key="1">
    <citation type="submission" date="2018-08" db="EMBL/GenBank/DDBJ databases">
        <authorList>
            <person name="Rossello M."/>
        </authorList>
    </citation>
    <scope>NUCLEOTIDE SEQUENCE [LARGE SCALE GENOMIC DNA]</scope>
    <source>
        <strain evidence="2">cv. Chinese Spring</strain>
    </source>
</reference>
<name>A0A3B6DHF1_WHEAT</name>
<dbReference type="Gramene" id="TraesCLE_scaffold_008795_01G000800.1">
    <property type="protein sequence ID" value="TraesCLE_scaffold_008795_01G000800.1"/>
    <property type="gene ID" value="TraesCLE_scaffold_008795_01G000800"/>
</dbReference>
<dbReference type="Gramene" id="TraesCS2D03G0938300.1">
    <property type="protein sequence ID" value="TraesCS2D03G0938300.1.CDS"/>
    <property type="gene ID" value="TraesCS2D03G0938300"/>
</dbReference>
<dbReference type="PANTHER" id="PTHR31549">
    <property type="entry name" value="PROTEIN, PUTATIVE (DUF247)-RELATED-RELATED"/>
    <property type="match status" value="1"/>
</dbReference>
<dbReference type="Gramene" id="TraesLDM2D03G01248890.1">
    <property type="protein sequence ID" value="TraesLDM2D03G01248890.1"/>
    <property type="gene ID" value="TraesLDM2D03G01248890"/>
</dbReference>
<dbReference type="Gramene" id="TraesJUL2D03G01255590.1">
    <property type="protein sequence ID" value="TraesJUL2D03G01255590.1"/>
    <property type="gene ID" value="TraesJUL2D03G01255590"/>
</dbReference>
<keyword evidence="3" id="KW-1185">Reference proteome</keyword>
<dbReference type="Gramene" id="TraesROB_scaffold_009219_01G000200.1">
    <property type="protein sequence ID" value="TraesROB_scaffold_009219_01G000200.1"/>
    <property type="gene ID" value="TraesROB_scaffold_009219_01G000200"/>
</dbReference>
<dbReference type="Gramene" id="TraesLAC2D03G01199300.1">
    <property type="protein sequence ID" value="TraesLAC2D03G01199300.1"/>
    <property type="gene ID" value="TraesLAC2D03G01199300"/>
</dbReference>
<dbReference type="OrthoDB" id="588949at2759"/>
<dbReference type="Gramene" id="TraesSTA2D03G01236700.1">
    <property type="protein sequence ID" value="TraesSTA2D03G01236700.1"/>
    <property type="gene ID" value="TraesSTA2D03G01236700"/>
</dbReference>
<organism evidence="2">
    <name type="scientific">Triticum aestivum</name>
    <name type="common">Wheat</name>
    <dbReference type="NCBI Taxonomy" id="4565"/>
    <lineage>
        <taxon>Eukaryota</taxon>
        <taxon>Viridiplantae</taxon>
        <taxon>Streptophyta</taxon>
        <taxon>Embryophyta</taxon>
        <taxon>Tracheophyta</taxon>
        <taxon>Spermatophyta</taxon>
        <taxon>Magnoliopsida</taxon>
        <taxon>Liliopsida</taxon>
        <taxon>Poales</taxon>
        <taxon>Poaceae</taxon>
        <taxon>BOP clade</taxon>
        <taxon>Pooideae</taxon>
        <taxon>Triticodae</taxon>
        <taxon>Triticeae</taxon>
        <taxon>Triticinae</taxon>
        <taxon>Triticum</taxon>
    </lineage>
</organism>
<dbReference type="Gramene" id="TraesARI2D03G01264200.1">
    <property type="protein sequence ID" value="TraesARI2D03G01264200.1"/>
    <property type="gene ID" value="TraesARI2D03G01264200"/>
</dbReference>
<proteinExistence type="predicted"/>
<dbReference type="Gramene" id="TraesPARA_EIv1.0_0726120.1">
    <property type="protein sequence ID" value="TraesPARA_EIv1.0_0726120.1.CDS"/>
    <property type="gene ID" value="TraesPARA_EIv1.0_0726120"/>
</dbReference>
<dbReference type="Gramene" id="TraesMAC2D03G01245950.1">
    <property type="protein sequence ID" value="TraesMAC2D03G01245950.1"/>
    <property type="gene ID" value="TraesMAC2D03G01245950"/>
</dbReference>
<evidence type="ECO:0000256" key="1">
    <source>
        <dbReference type="SAM" id="Phobius"/>
    </source>
</evidence>
<dbReference type="Gramene" id="TraesCS2D02G416300.1">
    <property type="protein sequence ID" value="TraesCS2D02G416300.1"/>
    <property type="gene ID" value="TraesCS2D02G416300"/>
</dbReference>
<dbReference type="STRING" id="4565.A0A3B6DHF1"/>
<dbReference type="Pfam" id="PF03140">
    <property type="entry name" value="DUF247"/>
    <property type="match status" value="2"/>
</dbReference>
<dbReference type="InterPro" id="IPR004158">
    <property type="entry name" value="DUF247_pln"/>
</dbReference>
<sequence length="488" mass="53756">MQQVPWEYQLAVADYWKGGPAAMEPAATAWVPGLPLEMTVAAPAASHGDLAVSSSGRQQQQQLAMVESTTDHHHQYEWSGPVEAFEQAAREFEDKLGRTETKIHLFPASMVDLAERYAAPRTVSIGPYHHGRSHAVLQMESTKHVASWHFVRASGRSVEEVYSAVCAVADEARGCYDEERVRGLADDDFKPMMFFDGCFLLQYLLYASTYGGDDEDEGMAVDPALRSAFSSDSDRIFSDVVLLENQLPLPAGPQALDEKPPAWDSSYTPPHLLGLLRYYIVGTGTKLSSESSRGLSEKAEKVSISVSAVELAEMGIQLTATKTGAELKEMGVRKGLLSGELFLAPLSLDDANAGFLVNMAALELCTTPDFSEAGEERSTVCSYLCLLGMVTDRVEDVQELRTNHILQGGAGLTNEDALRLFISLEKHLRPGRCYLRTMLDIENYRVHRPVRTMVYRFGYKNMKTIITVLTVVGAFVGLLEAIKSLRSK</sequence>
<reference evidence="2" key="2">
    <citation type="submission" date="2018-10" db="UniProtKB">
        <authorList>
            <consortium name="EnsemblPlants"/>
        </authorList>
    </citation>
    <scope>IDENTIFICATION</scope>
</reference>
<dbReference type="AlphaFoldDB" id="A0A3B6DHF1"/>
<protein>
    <submittedName>
        <fullName evidence="2">Uncharacterized protein</fullName>
    </submittedName>
</protein>
<keyword evidence="1" id="KW-1133">Transmembrane helix</keyword>
<dbReference type="PANTHER" id="PTHR31549:SF209">
    <property type="match status" value="1"/>
</dbReference>
<dbReference type="OMA" id="TEMSSCF"/>
<dbReference type="Proteomes" id="UP000019116">
    <property type="component" value="Chromosome 2D"/>
</dbReference>
<dbReference type="Gramene" id="TraesWEE_scaffold_057313_01G000100.1">
    <property type="protein sequence ID" value="TraesWEE_scaffold_057313_01G000100.1"/>
    <property type="gene ID" value="TraesWEE_scaffold_057313_01G000100"/>
</dbReference>
<dbReference type="Gramene" id="TraesNOR2D03G01264240.1">
    <property type="protein sequence ID" value="TraesNOR2D03G01264240.1"/>
    <property type="gene ID" value="TraesNOR2D03G01264240"/>
</dbReference>
<keyword evidence="1" id="KW-0472">Membrane</keyword>
<dbReference type="Gramene" id="TraesJAG2D03G01254020.1">
    <property type="protein sequence ID" value="TraesJAG2D03G01254020.1"/>
    <property type="gene ID" value="TraesJAG2D03G01254020"/>
</dbReference>
<accession>A0A3B6DHF1</accession>
<dbReference type="EnsemblPlants" id="TraesCS2D02G416300.1">
    <property type="protein sequence ID" value="TraesCS2D02G416300.1"/>
    <property type="gene ID" value="TraesCS2D02G416300"/>
</dbReference>